<dbReference type="AlphaFoldDB" id="K6WBC9"/>
<dbReference type="OrthoDB" id="9814204at2"/>
<evidence type="ECO:0000313" key="3">
    <source>
        <dbReference type="Proteomes" id="UP000008366"/>
    </source>
</evidence>
<proteinExistence type="predicted"/>
<dbReference type="SUPFAM" id="SSF56601">
    <property type="entry name" value="beta-lactamase/transpeptidase-like"/>
    <property type="match status" value="1"/>
</dbReference>
<organism evidence="2 3">
    <name type="scientific">Kineosphaera limosa NBRC 100340</name>
    <dbReference type="NCBI Taxonomy" id="1184609"/>
    <lineage>
        <taxon>Bacteria</taxon>
        <taxon>Bacillati</taxon>
        <taxon>Actinomycetota</taxon>
        <taxon>Actinomycetes</taxon>
        <taxon>Micrococcales</taxon>
        <taxon>Dermatophilaceae</taxon>
        <taxon>Kineosphaera</taxon>
    </lineage>
</organism>
<sequence length="396" mass="42217">MTPIGRRLPFAVASLHRHAPEPVGAALHEARDDLAVLARLGETVLGLPVHGVDGAGLPLRQRLEATATDAFLVVHAGSLAVQWYRDGSVPTRPQALMSITKSIVGCLAGSLIGARQLDPDRLAADYVPELLDGGYAPASVRDLLDMRTGGPGYREDYDDPDGELAHLARAVDGTPGAATLRDLIRFNPRVAEHDGPFCYRSLDTDALGWVLERASGVAIADLIAFFLARLGVTGPVDMAIDSAGVPQCSGGLAMTPLDVARFGLMVLHGGAVGSRQVVPTSFFKDTRSGGPDSPEAFRSRVDQLLDEQIDTDVEGLRTGHYRNQFWVPRTGGRALMCLGIHGQWILVDPDTDAVVVKLSSWPDPQDPAKFSDAVEAGRVATAHLADNQPQAAPWLI</sequence>
<accession>K6WBC9</accession>
<feature type="domain" description="Beta-lactamase-related" evidence="1">
    <location>
        <begin position="66"/>
        <end position="368"/>
    </location>
</feature>
<dbReference type="Gene3D" id="3.40.710.10">
    <property type="entry name" value="DD-peptidase/beta-lactamase superfamily"/>
    <property type="match status" value="1"/>
</dbReference>
<dbReference type="Proteomes" id="UP000008366">
    <property type="component" value="Unassembled WGS sequence"/>
</dbReference>
<keyword evidence="2" id="KW-0378">Hydrolase</keyword>
<dbReference type="RefSeq" id="WP_006593077.1">
    <property type="nucleotide sequence ID" value="NZ_BAHD01000040.1"/>
</dbReference>
<dbReference type="InterPro" id="IPR012338">
    <property type="entry name" value="Beta-lactam/transpept-like"/>
</dbReference>
<evidence type="ECO:0000259" key="1">
    <source>
        <dbReference type="Pfam" id="PF00144"/>
    </source>
</evidence>
<dbReference type="eggNOG" id="COG1680">
    <property type="taxonomic scope" value="Bacteria"/>
</dbReference>
<evidence type="ECO:0000313" key="2">
    <source>
        <dbReference type="EMBL" id="GAB96545.1"/>
    </source>
</evidence>
<dbReference type="InterPro" id="IPR050789">
    <property type="entry name" value="Diverse_Enzym_Activities"/>
</dbReference>
<dbReference type="EMBL" id="BAHD01000040">
    <property type="protein sequence ID" value="GAB96545.1"/>
    <property type="molecule type" value="Genomic_DNA"/>
</dbReference>
<dbReference type="InterPro" id="IPR001466">
    <property type="entry name" value="Beta-lactam-related"/>
</dbReference>
<dbReference type="PANTHER" id="PTHR43283:SF7">
    <property type="entry name" value="BETA-LACTAMASE-RELATED DOMAIN-CONTAINING PROTEIN"/>
    <property type="match status" value="1"/>
</dbReference>
<dbReference type="PANTHER" id="PTHR43283">
    <property type="entry name" value="BETA-LACTAMASE-RELATED"/>
    <property type="match status" value="1"/>
</dbReference>
<dbReference type="GO" id="GO:0016787">
    <property type="term" value="F:hydrolase activity"/>
    <property type="evidence" value="ECO:0007669"/>
    <property type="project" value="UniProtKB-KW"/>
</dbReference>
<dbReference type="Pfam" id="PF00144">
    <property type="entry name" value="Beta-lactamase"/>
    <property type="match status" value="1"/>
</dbReference>
<protein>
    <submittedName>
        <fullName evidence="2">6-aminohexanoate-dimer hydrolase</fullName>
    </submittedName>
</protein>
<keyword evidence="3" id="KW-1185">Reference proteome</keyword>
<gene>
    <name evidence="2" type="primary">nylB</name>
    <name evidence="2" type="ORF">KILIM_040_00540</name>
</gene>
<reference evidence="2 3" key="1">
    <citation type="submission" date="2012-08" db="EMBL/GenBank/DDBJ databases">
        <title>Whole genome shotgun sequence of Kineosphaera limosa NBRC 100340.</title>
        <authorList>
            <person name="Yoshida I."/>
            <person name="Isaki S."/>
            <person name="Hosoyama A."/>
            <person name="Tsuchikane K."/>
            <person name="Katsumata H."/>
            <person name="Ando Y."/>
            <person name="Ohji S."/>
            <person name="Hamada M."/>
            <person name="Tamura T."/>
            <person name="Yamazoe A."/>
            <person name="Yamazaki S."/>
            <person name="Fujita N."/>
        </authorList>
    </citation>
    <scope>NUCLEOTIDE SEQUENCE [LARGE SCALE GENOMIC DNA]</scope>
    <source>
        <strain evidence="2 3">NBRC 100340</strain>
    </source>
</reference>
<name>K6WBC9_9MICO</name>
<dbReference type="STRING" id="1184609.KILIM_040_00540"/>
<comment type="caution">
    <text evidence="2">The sequence shown here is derived from an EMBL/GenBank/DDBJ whole genome shotgun (WGS) entry which is preliminary data.</text>
</comment>